<organism evidence="1 2">
    <name type="scientific">Roseofilum casamattae BLCC-M143</name>
    <dbReference type="NCBI Taxonomy" id="3022442"/>
    <lineage>
        <taxon>Bacteria</taxon>
        <taxon>Bacillati</taxon>
        <taxon>Cyanobacteriota</taxon>
        <taxon>Cyanophyceae</taxon>
        <taxon>Desertifilales</taxon>
        <taxon>Desertifilaceae</taxon>
        <taxon>Roseofilum</taxon>
        <taxon>Roseofilum casamattae</taxon>
    </lineage>
</organism>
<dbReference type="Proteomes" id="UP001232992">
    <property type="component" value="Unassembled WGS sequence"/>
</dbReference>
<evidence type="ECO:0000313" key="2">
    <source>
        <dbReference type="Proteomes" id="UP001232992"/>
    </source>
</evidence>
<name>A0ABT7C1J4_9CYAN</name>
<accession>A0ABT7C1J4</accession>
<gene>
    <name evidence="1" type="ORF">PMH09_15370</name>
</gene>
<keyword evidence="2" id="KW-1185">Reference proteome</keyword>
<reference evidence="1 2" key="1">
    <citation type="submission" date="2023-01" db="EMBL/GenBank/DDBJ databases">
        <title>Novel diversity within Roseofilum (Cyanobacteria; Desertifilaceae) from marine benthic mats with descriptions of four novel species.</title>
        <authorList>
            <person name="Wang Y."/>
            <person name="Berthold D.E."/>
            <person name="Hu J."/>
            <person name="Lefler F.W."/>
            <person name="Laughinghouse H.D. IV."/>
        </authorList>
    </citation>
    <scope>NUCLEOTIDE SEQUENCE [LARGE SCALE GENOMIC DNA]</scope>
    <source>
        <strain evidence="1 2">BLCC-M143</strain>
    </source>
</reference>
<protein>
    <recommendedName>
        <fullName evidence="3">Pentapeptide repeat-containing protein</fullName>
    </recommendedName>
</protein>
<dbReference type="Gene3D" id="2.160.20.80">
    <property type="entry name" value="E3 ubiquitin-protein ligase SopA"/>
    <property type="match status" value="1"/>
</dbReference>
<comment type="caution">
    <text evidence="1">The sequence shown here is derived from an EMBL/GenBank/DDBJ whole genome shotgun (WGS) entry which is preliminary data.</text>
</comment>
<evidence type="ECO:0008006" key="3">
    <source>
        <dbReference type="Google" id="ProtNLM"/>
    </source>
</evidence>
<dbReference type="EMBL" id="JAQOSQ010000016">
    <property type="protein sequence ID" value="MDJ1184566.1"/>
    <property type="molecule type" value="Genomic_DNA"/>
</dbReference>
<sequence>MNIEQFWALYNAGERDFSGEDLSELDFSGANLSDFQGTQEELEQMSESERKNYLELI</sequence>
<proteinExistence type="predicted"/>
<dbReference type="RefSeq" id="WP_283759221.1">
    <property type="nucleotide sequence ID" value="NZ_JAQOSQ010000016.1"/>
</dbReference>
<evidence type="ECO:0000313" key="1">
    <source>
        <dbReference type="EMBL" id="MDJ1184566.1"/>
    </source>
</evidence>